<organism evidence="13 14">
    <name type="scientific">Catellatospora chokoriensis</name>
    <dbReference type="NCBI Taxonomy" id="310353"/>
    <lineage>
        <taxon>Bacteria</taxon>
        <taxon>Bacillati</taxon>
        <taxon>Actinomycetota</taxon>
        <taxon>Actinomycetes</taxon>
        <taxon>Micromonosporales</taxon>
        <taxon>Micromonosporaceae</taxon>
        <taxon>Catellatospora</taxon>
    </lineage>
</organism>
<dbReference type="GO" id="GO:0016682">
    <property type="term" value="F:oxidoreductase activity, acting on diphenols and related substances as donors, oxygen as acceptor"/>
    <property type="evidence" value="ECO:0007669"/>
    <property type="project" value="TreeGrafter"/>
</dbReference>
<dbReference type="PANTHER" id="PTHR30365:SF15">
    <property type="entry name" value="CYTOCHROME BD UBIQUINOL OXIDASE SUBUNIT 1"/>
    <property type="match status" value="1"/>
</dbReference>
<evidence type="ECO:0000256" key="3">
    <source>
        <dbReference type="ARBA" id="ARBA00022448"/>
    </source>
</evidence>
<keyword evidence="7 12" id="KW-0479">Metal-binding</keyword>
<comment type="similarity">
    <text evidence="2 12">Belongs to the cytochrome ubiquinol oxidase subunit 1 family.</text>
</comment>
<reference evidence="13 14" key="1">
    <citation type="submission" date="2021-01" db="EMBL/GenBank/DDBJ databases">
        <title>Whole genome shotgun sequence of Catellatospora chokoriensis NBRC 107358.</title>
        <authorList>
            <person name="Komaki H."/>
            <person name="Tamura T."/>
        </authorList>
    </citation>
    <scope>NUCLEOTIDE SEQUENCE [LARGE SCALE GENOMIC DNA]</scope>
    <source>
        <strain evidence="13 14">NBRC 107358</strain>
    </source>
</reference>
<dbReference type="GO" id="GO:0020037">
    <property type="term" value="F:heme binding"/>
    <property type="evidence" value="ECO:0007669"/>
    <property type="project" value="TreeGrafter"/>
</dbReference>
<evidence type="ECO:0000313" key="14">
    <source>
        <dbReference type="Proteomes" id="UP000619293"/>
    </source>
</evidence>
<keyword evidence="5 12" id="KW-0349">Heme</keyword>
<dbReference type="RefSeq" id="WP_191838233.1">
    <property type="nucleotide sequence ID" value="NZ_BAAALB010000003.1"/>
</dbReference>
<dbReference type="Pfam" id="PF01654">
    <property type="entry name" value="Cyt_bd_oxida_I"/>
    <property type="match status" value="1"/>
</dbReference>
<keyword evidence="8 12" id="KW-0249">Electron transport</keyword>
<keyword evidence="11 12" id="KW-0472">Membrane</keyword>
<dbReference type="GO" id="GO:0005886">
    <property type="term" value="C:plasma membrane"/>
    <property type="evidence" value="ECO:0007669"/>
    <property type="project" value="UniProtKB-SubCell"/>
</dbReference>
<proteinExistence type="inferred from homology"/>
<feature type="transmembrane region" description="Helical" evidence="12">
    <location>
        <begin position="335"/>
        <end position="353"/>
    </location>
</feature>
<evidence type="ECO:0000256" key="8">
    <source>
        <dbReference type="ARBA" id="ARBA00022982"/>
    </source>
</evidence>
<dbReference type="AlphaFoldDB" id="A0A8J3K180"/>
<dbReference type="GO" id="GO:0046872">
    <property type="term" value="F:metal ion binding"/>
    <property type="evidence" value="ECO:0007669"/>
    <property type="project" value="UniProtKB-UniRule"/>
</dbReference>
<comment type="subcellular location">
    <subcellularLocation>
        <location evidence="1">Cell membrane</location>
        <topology evidence="1">Multi-pass membrane protein</topology>
    </subcellularLocation>
</comment>
<keyword evidence="3 12" id="KW-0813">Transport</keyword>
<evidence type="ECO:0000256" key="9">
    <source>
        <dbReference type="ARBA" id="ARBA00022989"/>
    </source>
</evidence>
<dbReference type="EMBL" id="BONG01000011">
    <property type="protein sequence ID" value="GIF88845.1"/>
    <property type="molecule type" value="Genomic_DNA"/>
</dbReference>
<keyword evidence="4 12" id="KW-1003">Cell membrane</keyword>
<evidence type="ECO:0000256" key="2">
    <source>
        <dbReference type="ARBA" id="ARBA00009819"/>
    </source>
</evidence>
<feature type="transmembrane region" description="Helical" evidence="12">
    <location>
        <begin position="16"/>
        <end position="38"/>
    </location>
</feature>
<feature type="transmembrane region" description="Helical" evidence="12">
    <location>
        <begin position="218"/>
        <end position="236"/>
    </location>
</feature>
<evidence type="ECO:0000256" key="1">
    <source>
        <dbReference type="ARBA" id="ARBA00004651"/>
    </source>
</evidence>
<feature type="transmembrane region" description="Helical" evidence="12">
    <location>
        <begin position="406"/>
        <end position="436"/>
    </location>
</feature>
<dbReference type="InterPro" id="IPR002585">
    <property type="entry name" value="Cyt-d_ubiquinol_oxidase_su_1"/>
</dbReference>
<evidence type="ECO:0000256" key="6">
    <source>
        <dbReference type="ARBA" id="ARBA00022692"/>
    </source>
</evidence>
<dbReference type="Proteomes" id="UP000619293">
    <property type="component" value="Unassembled WGS sequence"/>
</dbReference>
<feature type="transmembrane region" description="Helical" evidence="12">
    <location>
        <begin position="50"/>
        <end position="71"/>
    </location>
</feature>
<feature type="transmembrane region" description="Helical" evidence="12">
    <location>
        <begin position="180"/>
        <end position="206"/>
    </location>
</feature>
<keyword evidence="14" id="KW-1185">Reference proteome</keyword>
<feature type="transmembrane region" description="Helical" evidence="12">
    <location>
        <begin position="91"/>
        <end position="115"/>
    </location>
</feature>
<evidence type="ECO:0000256" key="10">
    <source>
        <dbReference type="ARBA" id="ARBA00023004"/>
    </source>
</evidence>
<gene>
    <name evidence="13" type="primary">cydA_2</name>
    <name evidence="13" type="ORF">Cch02nite_22890</name>
</gene>
<evidence type="ECO:0000256" key="5">
    <source>
        <dbReference type="ARBA" id="ARBA00022617"/>
    </source>
</evidence>
<evidence type="ECO:0000256" key="7">
    <source>
        <dbReference type="ARBA" id="ARBA00022723"/>
    </source>
</evidence>
<accession>A0A8J3K180</accession>
<keyword evidence="6 12" id="KW-0812">Transmembrane</keyword>
<name>A0A8J3K180_9ACTN</name>
<dbReference type="PANTHER" id="PTHR30365">
    <property type="entry name" value="CYTOCHROME D UBIQUINOL OXIDASE"/>
    <property type="match status" value="1"/>
</dbReference>
<dbReference type="GO" id="GO:0009055">
    <property type="term" value="F:electron transfer activity"/>
    <property type="evidence" value="ECO:0007669"/>
    <property type="project" value="UniProtKB-UniRule"/>
</dbReference>
<sequence>MSNVDLARIQFAMTSIYHFIFVPITIGLAFLTAILQTVWHRTGRDEYLRLTKFFGTLLVINVAVGVVTGLVQEFQFGMDWSAYSRMVGDVFGAPLAMEGLAAFFLESTFLGLWIFGWGKLSRRIHLTAIWLVALGAAGSAAFILAANSWMQHPVGYEINATTGRPQLNNIWAVMTNPVFLWAYAHVLLAALVTGCVVMLAVSAWHLRRRSNPDIFARSAKLALVILAPAMIFQMFIGSELGVVEGKYQPMKIAAAEAQWTTCQPCSFSIIQIGGGKQDQTPTKIIELPHLLSLLATNHWNGQVIGLNELNAQYQQQYGPGDYVPNVFIQYWSMRVMAYLAVVIVLLGLWGLWLMRRKRLEKAHRFLWLAMWAPLLLFLMNTAGWMLTENGRQPWIVQGLMLTKNGVSPSISATTVAISLTVFFLLYAALTVVWLVLMLRYARKAPPPTVPAADDVTTPEPTFSH</sequence>
<protein>
    <submittedName>
        <fullName evidence="13">Cytochrome ubiquinol oxidase subunit I</fullName>
    </submittedName>
</protein>
<keyword evidence="9 12" id="KW-1133">Transmembrane helix</keyword>
<dbReference type="GO" id="GO:0019646">
    <property type="term" value="P:aerobic electron transport chain"/>
    <property type="evidence" value="ECO:0007669"/>
    <property type="project" value="InterPro"/>
</dbReference>
<evidence type="ECO:0000256" key="11">
    <source>
        <dbReference type="ARBA" id="ARBA00023136"/>
    </source>
</evidence>
<evidence type="ECO:0000256" key="4">
    <source>
        <dbReference type="ARBA" id="ARBA00022475"/>
    </source>
</evidence>
<evidence type="ECO:0000256" key="12">
    <source>
        <dbReference type="PIRNR" id="PIRNR006446"/>
    </source>
</evidence>
<feature type="transmembrane region" description="Helical" evidence="12">
    <location>
        <begin position="127"/>
        <end position="146"/>
    </location>
</feature>
<dbReference type="PIRSF" id="PIRSF006446">
    <property type="entry name" value="Cyt_quinol_oxidase_1"/>
    <property type="match status" value="1"/>
</dbReference>
<feature type="transmembrane region" description="Helical" evidence="12">
    <location>
        <begin position="365"/>
        <end position="386"/>
    </location>
</feature>
<comment type="caution">
    <text evidence="13">The sequence shown here is derived from an EMBL/GenBank/DDBJ whole genome shotgun (WGS) entry which is preliminary data.</text>
</comment>
<keyword evidence="10 12" id="KW-0408">Iron</keyword>
<dbReference type="GO" id="GO:0070069">
    <property type="term" value="C:cytochrome complex"/>
    <property type="evidence" value="ECO:0007669"/>
    <property type="project" value="UniProtKB-UniRule"/>
</dbReference>
<evidence type="ECO:0000313" key="13">
    <source>
        <dbReference type="EMBL" id="GIF88845.1"/>
    </source>
</evidence>